<dbReference type="PANTHER" id="PTHR43599:SF3">
    <property type="entry name" value="SI:DKEY-6E2.2"/>
    <property type="match status" value="1"/>
</dbReference>
<keyword evidence="14" id="KW-1185">Reference proteome</keyword>
<dbReference type="InterPro" id="IPR033934">
    <property type="entry name" value="SAICAR_synt_PurC"/>
</dbReference>
<dbReference type="InterPro" id="IPR001636">
    <property type="entry name" value="SAICAR_synth"/>
</dbReference>
<evidence type="ECO:0000256" key="2">
    <source>
        <dbReference type="ARBA" id="ARBA00010190"/>
    </source>
</evidence>
<dbReference type="AlphaFoldDB" id="A0A024QIB9"/>
<dbReference type="RefSeq" id="WP_038246445.1">
    <property type="nucleotide sequence ID" value="NZ_BNER01000005.1"/>
</dbReference>
<dbReference type="SUPFAM" id="SSF56104">
    <property type="entry name" value="SAICAR synthase-like"/>
    <property type="match status" value="1"/>
</dbReference>
<reference evidence="13 14" key="1">
    <citation type="submission" date="2014-03" db="EMBL/GenBank/DDBJ databases">
        <authorList>
            <person name="Urmite Genomes U."/>
        </authorList>
    </citation>
    <scope>NUCLEOTIDE SEQUENCE [LARGE SCALE GENOMIC DNA]</scope>
    <source>
        <strain evidence="13 14">Vm-5</strain>
    </source>
</reference>
<evidence type="ECO:0000256" key="7">
    <source>
        <dbReference type="ARBA" id="ARBA00022755"/>
    </source>
</evidence>
<evidence type="ECO:0000256" key="11">
    <source>
        <dbReference type="HAMAP-Rule" id="MF_00137"/>
    </source>
</evidence>
<dbReference type="InterPro" id="IPR018236">
    <property type="entry name" value="SAICAR_synthetase_CS"/>
</dbReference>
<accession>A0A024QIB9</accession>
<comment type="catalytic activity">
    <reaction evidence="10 11">
        <text>5-amino-1-(5-phospho-D-ribosyl)imidazole-4-carboxylate + L-aspartate + ATP = (2S)-2-[5-amino-1-(5-phospho-beta-D-ribosyl)imidazole-4-carboxamido]succinate + ADP + phosphate + 2 H(+)</text>
        <dbReference type="Rhea" id="RHEA:22628"/>
        <dbReference type="ChEBI" id="CHEBI:15378"/>
        <dbReference type="ChEBI" id="CHEBI:29991"/>
        <dbReference type="ChEBI" id="CHEBI:30616"/>
        <dbReference type="ChEBI" id="CHEBI:43474"/>
        <dbReference type="ChEBI" id="CHEBI:58443"/>
        <dbReference type="ChEBI" id="CHEBI:77657"/>
        <dbReference type="ChEBI" id="CHEBI:456216"/>
        <dbReference type="EC" id="6.3.2.6"/>
    </reaction>
</comment>
<comment type="similarity">
    <text evidence="2 11">Belongs to the SAICAR synthetase family.</text>
</comment>
<dbReference type="InterPro" id="IPR028923">
    <property type="entry name" value="SAICAR_synt/ADE2_N"/>
</dbReference>
<comment type="pathway">
    <text evidence="1 11">Purine metabolism; IMP biosynthesis via de novo pathway; 5-amino-1-(5-phospho-D-ribosyl)imidazole-4-carboxamide from 5-amino-1-(5-phospho-D-ribosyl)imidazole-4-carboxylate: step 1/2.</text>
</comment>
<dbReference type="GO" id="GO:0006189">
    <property type="term" value="P:'de novo' IMP biosynthetic process"/>
    <property type="evidence" value="ECO:0007669"/>
    <property type="project" value="UniProtKB-UniRule"/>
</dbReference>
<reference evidence="14" key="2">
    <citation type="submission" date="2014-05" db="EMBL/GenBank/DDBJ databases">
        <title>Draft genome sequence of Virgibacillus massiliensis Vm-5.</title>
        <authorList>
            <person name="Khelaifia S."/>
            <person name="Croce O."/>
            <person name="Lagier J.C."/>
            <person name="Raoult D."/>
        </authorList>
    </citation>
    <scope>NUCLEOTIDE SEQUENCE [LARGE SCALE GENOMIC DNA]</scope>
    <source>
        <strain evidence="14">Vm-5</strain>
    </source>
</reference>
<feature type="domain" description="SAICAR synthetase/ADE2 N-terminal" evidence="12">
    <location>
        <begin position="5"/>
        <end position="232"/>
    </location>
</feature>
<dbReference type="HAMAP" id="MF_00137">
    <property type="entry name" value="SAICAR_synth"/>
    <property type="match status" value="1"/>
</dbReference>
<dbReference type="EC" id="6.3.2.6" evidence="3 11"/>
<evidence type="ECO:0000259" key="12">
    <source>
        <dbReference type="Pfam" id="PF01259"/>
    </source>
</evidence>
<evidence type="ECO:0000313" key="14">
    <source>
        <dbReference type="Proteomes" id="UP000028875"/>
    </source>
</evidence>
<proteinExistence type="inferred from homology"/>
<evidence type="ECO:0000256" key="8">
    <source>
        <dbReference type="ARBA" id="ARBA00022840"/>
    </source>
</evidence>
<comment type="caution">
    <text evidence="13">The sequence shown here is derived from an EMBL/GenBank/DDBJ whole genome shotgun (WGS) entry which is preliminary data.</text>
</comment>
<sequence length="237" mass="26965">MKDVLLYEGKAKKVYQAKGKQNQLVLAYKNDATAFNGEKKSSFNGKGRLNNEISSKIFNLLHEAGVETHFIDRLSETEQLVYQTEIIPLEVVVRNVAAGSITKRLGIEEKTPFHPPLVELFFKDDELGDPLINDQHALFLSSITQDELQEIKDKALEINQHLTRIFQCIGITLVDFKLEFGRLTDGSIVLADEVSPDTCRLWDINTSEKLDKDVFRQGIGDLIQVYEEILDRLEEKV</sequence>
<dbReference type="NCBIfam" id="TIGR00081">
    <property type="entry name" value="purC"/>
    <property type="match status" value="1"/>
</dbReference>
<evidence type="ECO:0000256" key="5">
    <source>
        <dbReference type="ARBA" id="ARBA00022598"/>
    </source>
</evidence>
<dbReference type="GO" id="GO:0004639">
    <property type="term" value="F:phosphoribosylaminoimidazolesuccinocarboxamide synthase activity"/>
    <property type="evidence" value="ECO:0007669"/>
    <property type="project" value="UniProtKB-UniRule"/>
</dbReference>
<evidence type="ECO:0000256" key="9">
    <source>
        <dbReference type="ARBA" id="ARBA00030409"/>
    </source>
</evidence>
<dbReference type="GO" id="GO:0005524">
    <property type="term" value="F:ATP binding"/>
    <property type="evidence" value="ECO:0007669"/>
    <property type="project" value="UniProtKB-KW"/>
</dbReference>
<protein>
    <recommendedName>
        <fullName evidence="4 11">Phosphoribosylaminoimidazole-succinocarboxamide synthase</fullName>
        <ecNumber evidence="3 11">6.3.2.6</ecNumber>
    </recommendedName>
    <alternativeName>
        <fullName evidence="9 11">SAICAR synthetase</fullName>
    </alternativeName>
</protein>
<dbReference type="GO" id="GO:0009236">
    <property type="term" value="P:cobalamin biosynthetic process"/>
    <property type="evidence" value="ECO:0007669"/>
    <property type="project" value="InterPro"/>
</dbReference>
<dbReference type="PROSITE" id="PS01057">
    <property type="entry name" value="SAICAR_SYNTHETASE_1"/>
    <property type="match status" value="1"/>
</dbReference>
<dbReference type="PROSITE" id="PS01058">
    <property type="entry name" value="SAICAR_SYNTHETASE_2"/>
    <property type="match status" value="1"/>
</dbReference>
<organism evidence="13 14">
    <name type="scientific">Virgibacillus massiliensis</name>
    <dbReference type="NCBI Taxonomy" id="1462526"/>
    <lineage>
        <taxon>Bacteria</taxon>
        <taxon>Bacillati</taxon>
        <taxon>Bacillota</taxon>
        <taxon>Bacilli</taxon>
        <taxon>Bacillales</taxon>
        <taxon>Bacillaceae</taxon>
        <taxon>Virgibacillus</taxon>
    </lineage>
</organism>
<dbReference type="Proteomes" id="UP000028875">
    <property type="component" value="Unassembled WGS sequence"/>
</dbReference>
<evidence type="ECO:0000256" key="6">
    <source>
        <dbReference type="ARBA" id="ARBA00022741"/>
    </source>
</evidence>
<evidence type="ECO:0000313" key="13">
    <source>
        <dbReference type="EMBL" id="CDQ41706.1"/>
    </source>
</evidence>
<keyword evidence="5 11" id="KW-0436">Ligase</keyword>
<dbReference type="EMBL" id="CCDP010000003">
    <property type="protein sequence ID" value="CDQ41706.1"/>
    <property type="molecule type" value="Genomic_DNA"/>
</dbReference>
<dbReference type="FunFam" id="3.30.470.20:FF:000006">
    <property type="entry name" value="Phosphoribosylaminoimidazole-succinocarboxamide synthase"/>
    <property type="match status" value="1"/>
</dbReference>
<evidence type="ECO:0000256" key="3">
    <source>
        <dbReference type="ARBA" id="ARBA00012217"/>
    </source>
</evidence>
<name>A0A024QIB9_9BACI</name>
<evidence type="ECO:0000256" key="4">
    <source>
        <dbReference type="ARBA" id="ARBA00016460"/>
    </source>
</evidence>
<dbReference type="Gene3D" id="3.30.470.20">
    <property type="entry name" value="ATP-grasp fold, B domain"/>
    <property type="match status" value="1"/>
</dbReference>
<dbReference type="Gene3D" id="3.30.200.20">
    <property type="entry name" value="Phosphorylase Kinase, domain 1"/>
    <property type="match status" value="1"/>
</dbReference>
<keyword evidence="6 11" id="KW-0547">Nucleotide-binding</keyword>
<evidence type="ECO:0000256" key="10">
    <source>
        <dbReference type="ARBA" id="ARBA00048475"/>
    </source>
</evidence>
<dbReference type="OrthoDB" id="9801549at2"/>
<dbReference type="Pfam" id="PF01259">
    <property type="entry name" value="SAICAR_synt"/>
    <property type="match status" value="1"/>
</dbReference>
<dbReference type="PANTHER" id="PTHR43599">
    <property type="entry name" value="MULTIFUNCTIONAL PROTEIN ADE2"/>
    <property type="match status" value="1"/>
</dbReference>
<dbReference type="InterPro" id="IPR050089">
    <property type="entry name" value="SAICAR_synthetase"/>
</dbReference>
<dbReference type="eggNOG" id="COG0152">
    <property type="taxonomic scope" value="Bacteria"/>
</dbReference>
<dbReference type="CDD" id="cd01415">
    <property type="entry name" value="SAICAR_synt_PurC"/>
    <property type="match status" value="1"/>
</dbReference>
<dbReference type="UniPathway" id="UPA00074">
    <property type="reaction ID" value="UER00131"/>
</dbReference>
<keyword evidence="8 11" id="KW-0067">ATP-binding</keyword>
<keyword evidence="7 11" id="KW-0658">Purine biosynthesis</keyword>
<gene>
    <name evidence="11 13" type="primary">purC</name>
    <name evidence="13" type="ORF">BN990_04083</name>
</gene>
<evidence type="ECO:0000256" key="1">
    <source>
        <dbReference type="ARBA" id="ARBA00004672"/>
    </source>
</evidence>
<dbReference type="STRING" id="1462526.BN990_04083"/>